<sequence>MAFTAKVFEPNGCQRESKHKDTKVHKYKEKQQEVPCGEEQERLVGYQASMQKCKINNNWPSSEGQKKPKASLNCYNEASFRKTSFYEIGPPSWIKIVIDARIHGYDLPLATAFCDATGLRERSMIMLKTSMDSPGSWKVQGRPGTNCSYMLVQGWRRFFQHNSLKEGDMCTFNVVETTLWHVVITRCKERMYQFNYQETPSASSMKRKSDNNISISVEQKDPDSLIVFKGSCKRRCVFEIGPPAWIKKEINIHTIENVISLPLSFCKAIGLRETCVVTLRTSVSSNTIWQARVIPYKHCNHLGGSGWKMFCWENKIKEGDVCTFNVVETKLWHVVITRHEEKQQETHKSKTYRLSSEGQKRPQVPMISRKHSVFDIGPPAWMKKEINTSTIKSHLVRHVPYLKHNELNGSDWKRFCYENEIKVGDVCTFQIVEATLWHVTIARR</sequence>
<dbReference type="InterPro" id="IPR039218">
    <property type="entry name" value="REM_fam"/>
</dbReference>
<accession>A0ABC9CYS5</accession>
<dbReference type="InterPro" id="IPR015300">
    <property type="entry name" value="DNA-bd_pseudobarrel_sf"/>
</dbReference>
<proteinExistence type="predicted"/>
<name>A0ABC9CYS5_9POAL</name>
<dbReference type="EMBL" id="OZ075140">
    <property type="protein sequence ID" value="CAL5028173.1"/>
    <property type="molecule type" value="Genomic_DNA"/>
</dbReference>
<feature type="domain" description="TF-B3" evidence="6">
    <location>
        <begin position="107"/>
        <end position="188"/>
    </location>
</feature>
<dbReference type="Pfam" id="PF02362">
    <property type="entry name" value="B3"/>
    <property type="match status" value="2"/>
</dbReference>
<evidence type="ECO:0000256" key="1">
    <source>
        <dbReference type="ARBA" id="ARBA00004123"/>
    </source>
</evidence>
<evidence type="ECO:0000256" key="5">
    <source>
        <dbReference type="ARBA" id="ARBA00023242"/>
    </source>
</evidence>
<dbReference type="AlphaFoldDB" id="A0ABC9CYS5"/>
<dbReference type="GO" id="GO:0005634">
    <property type="term" value="C:nucleus"/>
    <property type="evidence" value="ECO:0007669"/>
    <property type="project" value="UniProtKB-SubCell"/>
</dbReference>
<dbReference type="Gene3D" id="2.40.330.10">
    <property type="entry name" value="DNA-binding pseudobarrel domain"/>
    <property type="match status" value="3"/>
</dbReference>
<gene>
    <name evidence="7" type="ORF">URODEC1_LOCUS79765</name>
</gene>
<keyword evidence="8" id="KW-1185">Reference proteome</keyword>
<dbReference type="PANTHER" id="PTHR31674">
    <property type="entry name" value="B3 DOMAIN-CONTAINING PROTEIN REM-LIKE 3-RELATED"/>
    <property type="match status" value="1"/>
</dbReference>
<protein>
    <recommendedName>
        <fullName evidence="6">TF-B3 domain-containing protein</fullName>
    </recommendedName>
</protein>
<reference evidence="8" key="1">
    <citation type="submission" date="2024-06" db="EMBL/GenBank/DDBJ databases">
        <authorList>
            <person name="Ryan C."/>
        </authorList>
    </citation>
    <scope>NUCLEOTIDE SEQUENCE [LARGE SCALE GENOMIC DNA]</scope>
</reference>
<keyword evidence="4" id="KW-0804">Transcription</keyword>
<dbReference type="PROSITE" id="PS50863">
    <property type="entry name" value="B3"/>
    <property type="match status" value="3"/>
</dbReference>
<feature type="domain" description="TF-B3" evidence="6">
    <location>
        <begin position="259"/>
        <end position="340"/>
    </location>
</feature>
<comment type="subcellular location">
    <subcellularLocation>
        <location evidence="1">Nucleus</location>
    </subcellularLocation>
</comment>
<dbReference type="Proteomes" id="UP001497457">
    <property type="component" value="Chromosome 30rd"/>
</dbReference>
<organism evidence="7 8">
    <name type="scientific">Urochloa decumbens</name>
    <dbReference type="NCBI Taxonomy" id="240449"/>
    <lineage>
        <taxon>Eukaryota</taxon>
        <taxon>Viridiplantae</taxon>
        <taxon>Streptophyta</taxon>
        <taxon>Embryophyta</taxon>
        <taxon>Tracheophyta</taxon>
        <taxon>Spermatophyta</taxon>
        <taxon>Magnoliopsida</taxon>
        <taxon>Liliopsida</taxon>
        <taxon>Poales</taxon>
        <taxon>Poaceae</taxon>
        <taxon>PACMAD clade</taxon>
        <taxon>Panicoideae</taxon>
        <taxon>Panicodae</taxon>
        <taxon>Paniceae</taxon>
        <taxon>Melinidinae</taxon>
        <taxon>Urochloa</taxon>
    </lineage>
</organism>
<dbReference type="PANTHER" id="PTHR31674:SF86">
    <property type="entry name" value="B3 DOMAIN-CONTAINING PROTEIN OS04G0347400-RELATED"/>
    <property type="match status" value="1"/>
</dbReference>
<dbReference type="InterPro" id="IPR003340">
    <property type="entry name" value="B3_DNA-bd"/>
</dbReference>
<keyword evidence="3" id="KW-0238">DNA-binding</keyword>
<evidence type="ECO:0000256" key="3">
    <source>
        <dbReference type="ARBA" id="ARBA00023125"/>
    </source>
</evidence>
<dbReference type="GO" id="GO:0003677">
    <property type="term" value="F:DNA binding"/>
    <property type="evidence" value="ECO:0007669"/>
    <property type="project" value="UniProtKB-KW"/>
</dbReference>
<dbReference type="SMART" id="SM01019">
    <property type="entry name" value="B3"/>
    <property type="match status" value="2"/>
</dbReference>
<keyword evidence="2" id="KW-0805">Transcription regulation</keyword>
<feature type="domain" description="TF-B3" evidence="6">
    <location>
        <begin position="409"/>
        <end position="444"/>
    </location>
</feature>
<keyword evidence="5" id="KW-0539">Nucleus</keyword>
<evidence type="ECO:0000259" key="6">
    <source>
        <dbReference type="PROSITE" id="PS50863"/>
    </source>
</evidence>
<evidence type="ECO:0000313" key="8">
    <source>
        <dbReference type="Proteomes" id="UP001497457"/>
    </source>
</evidence>
<dbReference type="CDD" id="cd10017">
    <property type="entry name" value="B3_DNA"/>
    <property type="match status" value="1"/>
</dbReference>
<dbReference type="SUPFAM" id="SSF101936">
    <property type="entry name" value="DNA-binding pseudobarrel domain"/>
    <property type="match status" value="3"/>
</dbReference>
<reference evidence="7 8" key="2">
    <citation type="submission" date="2024-10" db="EMBL/GenBank/DDBJ databases">
        <authorList>
            <person name="Ryan C."/>
        </authorList>
    </citation>
    <scope>NUCLEOTIDE SEQUENCE [LARGE SCALE GENOMIC DNA]</scope>
</reference>
<evidence type="ECO:0000313" key="7">
    <source>
        <dbReference type="EMBL" id="CAL5028173.1"/>
    </source>
</evidence>
<evidence type="ECO:0000256" key="2">
    <source>
        <dbReference type="ARBA" id="ARBA00023015"/>
    </source>
</evidence>
<evidence type="ECO:0000256" key="4">
    <source>
        <dbReference type="ARBA" id="ARBA00023163"/>
    </source>
</evidence>